<comment type="subunit">
    <text evidence="9">Homodimer, forms a heterotetramer with a Cas2 homodimer.</text>
</comment>
<evidence type="ECO:0008006" key="12">
    <source>
        <dbReference type="Google" id="ProtNLM"/>
    </source>
</evidence>
<comment type="caution">
    <text evidence="10">The sequence shown here is derived from an EMBL/GenBank/DDBJ whole genome shotgun (WGS) entry which is preliminary data.</text>
</comment>
<dbReference type="PANTHER" id="PTHR34353">
    <property type="entry name" value="CRISPR-ASSOCIATED ENDONUCLEASE CAS1 1"/>
    <property type="match status" value="1"/>
</dbReference>
<dbReference type="Gene3D" id="1.20.120.920">
    <property type="entry name" value="CRISPR-associated endonuclease Cas1, C-terminal domain"/>
    <property type="match status" value="1"/>
</dbReference>
<evidence type="ECO:0000256" key="8">
    <source>
        <dbReference type="ARBA" id="ARBA00023211"/>
    </source>
</evidence>
<keyword evidence="11" id="KW-1185">Reference proteome</keyword>
<evidence type="ECO:0000256" key="3">
    <source>
        <dbReference type="ARBA" id="ARBA00022759"/>
    </source>
</evidence>
<dbReference type="Gene3D" id="3.100.10.20">
    <property type="entry name" value="CRISPR-associated endonuclease Cas1, N-terminal domain"/>
    <property type="match status" value="1"/>
</dbReference>
<keyword evidence="7" id="KW-0238">DNA-binding</keyword>
<dbReference type="InterPro" id="IPR002729">
    <property type="entry name" value="CRISPR-assoc_Cas1"/>
</dbReference>
<accession>A0A5M3TEA1</accession>
<keyword evidence="8" id="KW-0464">Manganese</keyword>
<evidence type="ECO:0000256" key="2">
    <source>
        <dbReference type="ARBA" id="ARBA00022723"/>
    </source>
</evidence>
<dbReference type="RefSeq" id="WP_006616612.1">
    <property type="nucleotide sequence ID" value="NZ_BIMW01000152.1"/>
</dbReference>
<reference evidence="10 11" key="1">
    <citation type="journal article" date="2019" name="J Genomics">
        <title>The Draft Genome of a Hydrogen-producing Cyanobacterium, Arthrospira platensis NIES-46.</title>
        <authorList>
            <person name="Suzuki S."/>
            <person name="Yamaguchi H."/>
            <person name="Kawachi M."/>
        </authorList>
    </citation>
    <scope>NUCLEOTIDE SEQUENCE [LARGE SCALE GENOMIC DNA]</scope>
    <source>
        <strain evidence="10 11">NIES-46</strain>
    </source>
</reference>
<keyword evidence="4" id="KW-0378">Hydrolase</keyword>
<dbReference type="GeneID" id="301684722"/>
<keyword evidence="3" id="KW-0255">Endonuclease</keyword>
<evidence type="ECO:0000256" key="1">
    <source>
        <dbReference type="ARBA" id="ARBA00022722"/>
    </source>
</evidence>
<sequence length="298" mass="34056">MTAIYLTEPQSYLEADLRDFAIVYNDRIQSRHSIDTTQQIIAFEGCTLGRSAIAAIYRYRIRLSFIGDNGHITAQITPQETPFYTVLQQERNSDRNFRIAFIHSLLPGRWYNATKVLQSLGYSGIGGCLEQQLEVLPGLNSWLALQTWQVKVFQRYQKALRSVLVSVKDFEPTLELAYALLSGELYVLLRSSGCCAEVGTLHLHCQNHLPLPCDLMEPFRPVVEAWVFKKAPKFSDRGGLSQSYRATFIQNWESLMATQIFHAYAGQVSLRSALAWQVEEYVRAITETLEYRPFLLKS</sequence>
<evidence type="ECO:0000256" key="9">
    <source>
        <dbReference type="ARBA" id="ARBA00038592"/>
    </source>
</evidence>
<dbReference type="EMBL" id="BIMW01000152">
    <property type="protein sequence ID" value="GCE95879.1"/>
    <property type="molecule type" value="Genomic_DNA"/>
</dbReference>
<keyword evidence="6" id="KW-0051">Antiviral defense</keyword>
<dbReference type="PANTHER" id="PTHR34353:SF2">
    <property type="entry name" value="CRISPR-ASSOCIATED ENDONUCLEASE CAS1 1"/>
    <property type="match status" value="1"/>
</dbReference>
<dbReference type="InterPro" id="IPR050646">
    <property type="entry name" value="Cas1"/>
</dbReference>
<keyword evidence="5" id="KW-0460">Magnesium</keyword>
<name>A0A5M3TEA1_LIMPL</name>
<dbReference type="Proteomes" id="UP000326169">
    <property type="component" value="Unassembled WGS sequence"/>
</dbReference>
<evidence type="ECO:0000256" key="7">
    <source>
        <dbReference type="ARBA" id="ARBA00023125"/>
    </source>
</evidence>
<protein>
    <recommendedName>
        <fullName evidence="12">CRISPR-associated endonuclease Cas1</fullName>
    </recommendedName>
</protein>
<proteinExistence type="predicted"/>
<keyword evidence="1" id="KW-0540">Nuclease</keyword>
<dbReference type="Pfam" id="PF01867">
    <property type="entry name" value="Cas_Cas1"/>
    <property type="match status" value="2"/>
</dbReference>
<keyword evidence="2" id="KW-0479">Metal-binding</keyword>
<dbReference type="InterPro" id="IPR042206">
    <property type="entry name" value="CRISPR-assoc_Cas1_C"/>
</dbReference>
<dbReference type="InterPro" id="IPR042211">
    <property type="entry name" value="CRISPR-assoc_Cas1_N"/>
</dbReference>
<evidence type="ECO:0000256" key="5">
    <source>
        <dbReference type="ARBA" id="ARBA00022842"/>
    </source>
</evidence>
<evidence type="ECO:0000313" key="10">
    <source>
        <dbReference type="EMBL" id="GCE95879.1"/>
    </source>
</evidence>
<evidence type="ECO:0000313" key="11">
    <source>
        <dbReference type="Proteomes" id="UP000326169"/>
    </source>
</evidence>
<organism evidence="10 11">
    <name type="scientific">Limnospira platensis NIES-46</name>
    <dbReference type="NCBI Taxonomy" id="1236695"/>
    <lineage>
        <taxon>Bacteria</taxon>
        <taxon>Bacillati</taxon>
        <taxon>Cyanobacteriota</taxon>
        <taxon>Cyanophyceae</taxon>
        <taxon>Oscillatoriophycideae</taxon>
        <taxon>Oscillatoriales</taxon>
        <taxon>Sirenicapillariaceae</taxon>
        <taxon>Limnospira</taxon>
    </lineage>
</organism>
<evidence type="ECO:0000256" key="4">
    <source>
        <dbReference type="ARBA" id="ARBA00022801"/>
    </source>
</evidence>
<evidence type="ECO:0000256" key="6">
    <source>
        <dbReference type="ARBA" id="ARBA00023118"/>
    </source>
</evidence>
<gene>
    <name evidence="10" type="ORF">NIES46_39450</name>
</gene>